<proteinExistence type="predicted"/>
<gene>
    <name evidence="1" type="ORF">I4F81_006519</name>
</gene>
<evidence type="ECO:0000313" key="2">
    <source>
        <dbReference type="Proteomes" id="UP000798662"/>
    </source>
</evidence>
<dbReference type="Proteomes" id="UP000798662">
    <property type="component" value="Chromosome 2"/>
</dbReference>
<comment type="caution">
    <text evidence="1">The sequence shown here is derived from an EMBL/GenBank/DDBJ whole genome shotgun (WGS) entry which is preliminary data.</text>
</comment>
<evidence type="ECO:0000313" key="1">
    <source>
        <dbReference type="EMBL" id="KAK1863967.1"/>
    </source>
</evidence>
<accession>A0ACC3C2E1</accession>
<protein>
    <submittedName>
        <fullName evidence="1">Uncharacterized protein</fullName>
    </submittedName>
</protein>
<sequence>MSVMPSSSSGGAGGVTSCLELVNWLLRAMVDEAALASNVAEFTQAHQEEAEDELSFAERVRKLNNLCGFLHPQAVVKSRFVKGLHWSVRMETREHNTARATLAEMARFAYRRGEAYRKLREKQRQERQAELAKEREEARVK</sequence>
<keyword evidence="2" id="KW-1185">Reference proteome</keyword>
<organism evidence="1 2">
    <name type="scientific">Pyropia yezoensis</name>
    <name type="common">Susabi-nori</name>
    <name type="synonym">Porphyra yezoensis</name>
    <dbReference type="NCBI Taxonomy" id="2788"/>
    <lineage>
        <taxon>Eukaryota</taxon>
        <taxon>Rhodophyta</taxon>
        <taxon>Bangiophyceae</taxon>
        <taxon>Bangiales</taxon>
        <taxon>Bangiaceae</taxon>
        <taxon>Pyropia</taxon>
    </lineage>
</organism>
<name>A0ACC3C2E1_PYRYE</name>
<dbReference type="EMBL" id="CM020619">
    <property type="protein sequence ID" value="KAK1863967.1"/>
    <property type="molecule type" value="Genomic_DNA"/>
</dbReference>
<reference evidence="1" key="1">
    <citation type="submission" date="2019-11" db="EMBL/GenBank/DDBJ databases">
        <title>Nori genome reveals adaptations in red seaweeds to the harsh intertidal environment.</title>
        <authorList>
            <person name="Wang D."/>
            <person name="Mao Y."/>
        </authorList>
    </citation>
    <scope>NUCLEOTIDE SEQUENCE</scope>
    <source>
        <tissue evidence="1">Gametophyte</tissue>
    </source>
</reference>